<evidence type="ECO:0000313" key="1">
    <source>
        <dbReference type="EMBL" id="MBW73277.1"/>
    </source>
</evidence>
<protein>
    <submittedName>
        <fullName evidence="1">Putative secreted protein</fullName>
    </submittedName>
</protein>
<reference evidence="1" key="1">
    <citation type="submission" date="2018-01" db="EMBL/GenBank/DDBJ databases">
        <title>An insight into the sialome of Amazonian anophelines.</title>
        <authorList>
            <person name="Ribeiro J.M."/>
            <person name="Scarpassa V."/>
            <person name="Calvo E."/>
        </authorList>
    </citation>
    <scope>NUCLEOTIDE SEQUENCE</scope>
</reference>
<sequence>MFTPPDDLLTISPLLFLFLHCETVRFFLNDFIGSFRMPCPWPLSVGHLIRFYQRLFCFPFLFGARLLRDFCFN</sequence>
<dbReference type="EMBL" id="GGFL01009099">
    <property type="protein sequence ID" value="MBW73277.1"/>
    <property type="molecule type" value="Transcribed_RNA"/>
</dbReference>
<dbReference type="AlphaFoldDB" id="A0A2M4D6V8"/>
<proteinExistence type="predicted"/>
<name>A0A2M4D6V8_ANODA</name>
<organism evidence="1">
    <name type="scientific">Anopheles darlingi</name>
    <name type="common">Mosquito</name>
    <dbReference type="NCBI Taxonomy" id="43151"/>
    <lineage>
        <taxon>Eukaryota</taxon>
        <taxon>Metazoa</taxon>
        <taxon>Ecdysozoa</taxon>
        <taxon>Arthropoda</taxon>
        <taxon>Hexapoda</taxon>
        <taxon>Insecta</taxon>
        <taxon>Pterygota</taxon>
        <taxon>Neoptera</taxon>
        <taxon>Endopterygota</taxon>
        <taxon>Diptera</taxon>
        <taxon>Nematocera</taxon>
        <taxon>Culicoidea</taxon>
        <taxon>Culicidae</taxon>
        <taxon>Anophelinae</taxon>
        <taxon>Anopheles</taxon>
    </lineage>
</organism>
<accession>A0A2M4D6V8</accession>